<keyword evidence="3" id="KW-1185">Reference proteome</keyword>
<accession>A0ABP0IH78</accession>
<evidence type="ECO:0000259" key="1">
    <source>
        <dbReference type="PROSITE" id="PS50206"/>
    </source>
</evidence>
<reference evidence="2 3" key="1">
    <citation type="submission" date="2024-02" db="EMBL/GenBank/DDBJ databases">
        <authorList>
            <person name="Chen Y."/>
            <person name="Shah S."/>
            <person name="Dougan E. K."/>
            <person name="Thang M."/>
            <person name="Chan C."/>
        </authorList>
    </citation>
    <scope>NUCLEOTIDE SEQUENCE [LARGE SCALE GENOMIC DNA]</scope>
</reference>
<gene>
    <name evidence="2" type="ORF">SCF082_LOCUS6625</name>
</gene>
<comment type="caution">
    <text evidence="2">The sequence shown here is derived from an EMBL/GenBank/DDBJ whole genome shotgun (WGS) entry which is preliminary data.</text>
</comment>
<evidence type="ECO:0000313" key="2">
    <source>
        <dbReference type="EMBL" id="CAK9000729.1"/>
    </source>
</evidence>
<proteinExistence type="predicted"/>
<dbReference type="EMBL" id="CAXAMM010003636">
    <property type="protein sequence ID" value="CAK9000729.1"/>
    <property type="molecule type" value="Genomic_DNA"/>
</dbReference>
<dbReference type="InterPro" id="IPR001763">
    <property type="entry name" value="Rhodanese-like_dom"/>
</dbReference>
<name>A0ABP0IH78_9DINO</name>
<evidence type="ECO:0000313" key="3">
    <source>
        <dbReference type="Proteomes" id="UP001642464"/>
    </source>
</evidence>
<organism evidence="2 3">
    <name type="scientific">Durusdinium trenchii</name>
    <dbReference type="NCBI Taxonomy" id="1381693"/>
    <lineage>
        <taxon>Eukaryota</taxon>
        <taxon>Sar</taxon>
        <taxon>Alveolata</taxon>
        <taxon>Dinophyceae</taxon>
        <taxon>Suessiales</taxon>
        <taxon>Symbiodiniaceae</taxon>
        <taxon>Durusdinium</taxon>
    </lineage>
</organism>
<dbReference type="Proteomes" id="UP001642464">
    <property type="component" value="Unassembled WGS sequence"/>
</dbReference>
<sequence>MTCGSLESRAVLPVTTGSLSEQSEDFLTAKVLDVCDARETCDTAEILETLEDVPCTPEKRRRMDLDAIARIATPAKVRRLSVQTPTSPRTCESIVESRTKRRSAAGQQKALKVAGPSVIQTLRGRLQGREVALLLCGESHEDTIDLTRSKGVVAAEEGWIPCAGSHACFQPEHALAQRDRLTLKGAQRWADEVLAKTAEDVKIAGAHLVFEPQTRTRGSARVFLPSVIAQKHGGRPDALVFRFGDLDEEAERFNQRRLRPKEQRDSVEEQDTLLAKRKAQRRAEGFELFDDWLLRQVDSEDVHVEVVLEAPVKAEELQLHVQGEASLPAPHERLESIDVDSEEDSDEASTPGAGSYLDFLRRRLLGTKPERLHGVDCRILGDPEDEHLPKTLQGSYEQLAPARGSSSELEPLPSWEAFFGGAADLLYYAPHVKADYAPFLKSCVGSAENLRCFFQKLFFESVPDAMSLLKLNEDTQRCCHVRDPARPSGLCSSGRRTLPVRAAPLQRYLTARGADTPRTWLAGLAEGLCRRGLVAEVQAAQQWYSAMVERLLRDPKGADPEGDNFAAWLRACHRPVFRDIDTYDCGKLKRCRWAKSKSVAGKRYNLKDIKIPSVEEAFKEFGRTKRSTAREQVLSKIMVDIFQLRSVDLAMILKSMEVALAAPEGKEVVVVCYGGLDHTRNVAKFFQELGFSGRGLRGGVVGKEEYEEDEKRTLTLPSYLKDLRQLFPLRPRGRRSKLRIQRGA</sequence>
<protein>
    <recommendedName>
        <fullName evidence="1">Rhodanese domain-containing protein</fullName>
    </recommendedName>
</protein>
<feature type="domain" description="Rhodanese" evidence="1">
    <location>
        <begin position="659"/>
        <end position="711"/>
    </location>
</feature>
<dbReference type="PROSITE" id="PS50206">
    <property type="entry name" value="RHODANESE_3"/>
    <property type="match status" value="1"/>
</dbReference>